<feature type="transmembrane region" description="Helical" evidence="13">
    <location>
        <begin position="199"/>
        <end position="218"/>
    </location>
</feature>
<evidence type="ECO:0000256" key="3">
    <source>
        <dbReference type="ARBA" id="ARBA00005760"/>
    </source>
</evidence>
<evidence type="ECO:0000256" key="9">
    <source>
        <dbReference type="ARBA" id="ARBA00023010"/>
    </source>
</evidence>
<feature type="transmembrane region" description="Helical" evidence="13">
    <location>
        <begin position="21"/>
        <end position="44"/>
    </location>
</feature>
<accession>A0ABR1KEG6</accession>
<protein>
    <submittedName>
        <fullName evidence="14">Nucleoporin protein Ndc1-Nup</fullName>
    </submittedName>
</protein>
<evidence type="ECO:0000256" key="4">
    <source>
        <dbReference type="ARBA" id="ARBA00022448"/>
    </source>
</evidence>
<evidence type="ECO:0000256" key="2">
    <source>
        <dbReference type="ARBA" id="ARBA00004567"/>
    </source>
</evidence>
<name>A0ABR1KEG6_9PEZI</name>
<evidence type="ECO:0000256" key="10">
    <source>
        <dbReference type="ARBA" id="ARBA00023132"/>
    </source>
</evidence>
<evidence type="ECO:0000256" key="8">
    <source>
        <dbReference type="ARBA" id="ARBA00022989"/>
    </source>
</evidence>
<dbReference type="Pfam" id="PF09531">
    <property type="entry name" value="Ndc1_Nup"/>
    <property type="match status" value="1"/>
</dbReference>
<comment type="subcellular location">
    <subcellularLocation>
        <location evidence="1">Nucleus membrane</location>
        <topology evidence="1">Multi-pass membrane protein</topology>
    </subcellularLocation>
    <subcellularLocation>
        <location evidence="2">Nucleus</location>
        <location evidence="2">Nuclear pore complex</location>
    </subcellularLocation>
</comment>
<evidence type="ECO:0000256" key="1">
    <source>
        <dbReference type="ARBA" id="ARBA00004232"/>
    </source>
</evidence>
<dbReference type="PANTHER" id="PTHR13269">
    <property type="entry name" value="NUCLEOPORIN NDC1"/>
    <property type="match status" value="1"/>
</dbReference>
<keyword evidence="15" id="KW-1185">Reference proteome</keyword>
<dbReference type="PANTHER" id="PTHR13269:SF6">
    <property type="entry name" value="NUCLEOPORIN NDC1"/>
    <property type="match status" value="1"/>
</dbReference>
<keyword evidence="12" id="KW-0539">Nucleus</keyword>
<proteinExistence type="inferred from homology"/>
<feature type="transmembrane region" description="Helical" evidence="13">
    <location>
        <begin position="93"/>
        <end position="119"/>
    </location>
</feature>
<gene>
    <name evidence="14" type="ORF">IWZ03DRAFT_417386</name>
</gene>
<dbReference type="EMBL" id="JBBPHU010000011">
    <property type="protein sequence ID" value="KAK7511988.1"/>
    <property type="molecule type" value="Genomic_DNA"/>
</dbReference>
<keyword evidence="4" id="KW-0813">Transport</keyword>
<keyword evidence="6" id="KW-0509">mRNA transport</keyword>
<keyword evidence="5 13" id="KW-0812">Transmembrane</keyword>
<comment type="caution">
    <text evidence="14">The sequence shown here is derived from an EMBL/GenBank/DDBJ whole genome shotgun (WGS) entry which is preliminary data.</text>
</comment>
<reference evidence="14 15" key="1">
    <citation type="submission" date="2024-04" db="EMBL/GenBank/DDBJ databases">
        <title>Phyllosticta paracitricarpa is synonymous to the EU quarantine fungus P. citricarpa based on phylogenomic analyses.</title>
        <authorList>
            <consortium name="Lawrence Berkeley National Laboratory"/>
            <person name="Van Ingen-Buijs V.A."/>
            <person name="Van Westerhoven A.C."/>
            <person name="Haridas S."/>
            <person name="Skiadas P."/>
            <person name="Martin F."/>
            <person name="Groenewald J.Z."/>
            <person name="Crous P.W."/>
            <person name="Seidl M.F."/>
        </authorList>
    </citation>
    <scope>NUCLEOTIDE SEQUENCE [LARGE SCALE GENOMIC DNA]</scope>
    <source>
        <strain evidence="14 15">CBS 123371</strain>
    </source>
</reference>
<keyword evidence="10" id="KW-0906">Nuclear pore complex</keyword>
<sequence>MATPKAARPYKDFLSPFLHRQFGRVMLITLVLCYVESMCIGEWGGFLFSFWFVSAIRAALLFISYLFVLCLAMSHAHTGRRMTTCSAQTVWEYLPRLTTVYTIICYGASAFFYSAVYIWSRSAKDNFGIVDEGKAWDRSKLNERPLYFYSMLLELAVVQSFVHIYRDYGRIKLLANATGEEKSKRTVLKRRMLPILNDVLTRMILFIVVGNAFYFLFIRIRAWRLAYPFAKFQDPSVKDMKPRAVNFIGLSVRVFVQGFLLTLLWEFANVALAIYLAKQPLKRQKDQTMKPITNDSKDPNGSLLNGLTLKKDLLRNMAFWELAIIANRFPERRQTIYTELESHRPGGATVKQIIAACLAEITEIKTRIASTATPPPPPADEKKALVPPEKPRSVIAASPFNEDDVFAPSPPPKTRQERNLQRINDFARRRGAGGANEEHPFKSTVGHGQQLFAQHVQPATLVTQAQSKLVSVLSSPLGAPFRQTFNRRVAAVILGAPYSHTTTIGNAVNAVTQLALRSIAEDTYAMVNRDVAVIIRTFADVIRAVESFVATYPPHWTDIAFDEARDRDVRTIDGVREVLIALKGGLEAILLEFGVYLSGLDMSEKETREARELVHAWREKLPWEDERR</sequence>
<evidence type="ECO:0000313" key="14">
    <source>
        <dbReference type="EMBL" id="KAK7511988.1"/>
    </source>
</evidence>
<keyword evidence="9" id="KW-0811">Translocation</keyword>
<evidence type="ECO:0000256" key="7">
    <source>
        <dbReference type="ARBA" id="ARBA00022927"/>
    </source>
</evidence>
<evidence type="ECO:0000313" key="15">
    <source>
        <dbReference type="Proteomes" id="UP001363622"/>
    </source>
</evidence>
<feature type="transmembrane region" description="Helical" evidence="13">
    <location>
        <begin position="254"/>
        <end position="277"/>
    </location>
</feature>
<feature type="transmembrane region" description="Helical" evidence="13">
    <location>
        <begin position="146"/>
        <end position="165"/>
    </location>
</feature>
<feature type="transmembrane region" description="Helical" evidence="13">
    <location>
        <begin position="50"/>
        <end position="72"/>
    </location>
</feature>
<keyword evidence="8 13" id="KW-1133">Transmembrane helix</keyword>
<keyword evidence="7" id="KW-0653">Protein transport</keyword>
<evidence type="ECO:0000256" key="11">
    <source>
        <dbReference type="ARBA" id="ARBA00023136"/>
    </source>
</evidence>
<evidence type="ECO:0000256" key="13">
    <source>
        <dbReference type="SAM" id="Phobius"/>
    </source>
</evidence>
<comment type="similarity">
    <text evidence="3">Belongs to the NDC1 family.</text>
</comment>
<keyword evidence="11 13" id="KW-0472">Membrane</keyword>
<dbReference type="Proteomes" id="UP001363622">
    <property type="component" value="Unassembled WGS sequence"/>
</dbReference>
<evidence type="ECO:0000256" key="6">
    <source>
        <dbReference type="ARBA" id="ARBA00022816"/>
    </source>
</evidence>
<evidence type="ECO:0000256" key="5">
    <source>
        <dbReference type="ARBA" id="ARBA00022692"/>
    </source>
</evidence>
<evidence type="ECO:0000256" key="12">
    <source>
        <dbReference type="ARBA" id="ARBA00023242"/>
    </source>
</evidence>
<organism evidence="14 15">
    <name type="scientific">Phyllosticta citriasiana</name>
    <dbReference type="NCBI Taxonomy" id="595635"/>
    <lineage>
        <taxon>Eukaryota</taxon>
        <taxon>Fungi</taxon>
        <taxon>Dikarya</taxon>
        <taxon>Ascomycota</taxon>
        <taxon>Pezizomycotina</taxon>
        <taxon>Dothideomycetes</taxon>
        <taxon>Dothideomycetes incertae sedis</taxon>
        <taxon>Botryosphaeriales</taxon>
        <taxon>Phyllostictaceae</taxon>
        <taxon>Phyllosticta</taxon>
    </lineage>
</organism>
<dbReference type="InterPro" id="IPR019049">
    <property type="entry name" value="Nucleoporin_prot_Ndc1/Nup"/>
</dbReference>